<evidence type="ECO:0000313" key="2">
    <source>
        <dbReference type="EMBL" id="EKM51674.1"/>
    </source>
</evidence>
<dbReference type="OrthoDB" id="4662019at2759"/>
<protein>
    <submittedName>
        <fullName evidence="2">Uncharacterized protein</fullName>
    </submittedName>
</protein>
<accession>K5VYI8</accession>
<proteinExistence type="predicted"/>
<feature type="chain" id="PRO_5003885239" evidence="1">
    <location>
        <begin position="20"/>
        <end position="179"/>
    </location>
</feature>
<organism evidence="2 3">
    <name type="scientific">Phanerochaete carnosa (strain HHB-10118-sp)</name>
    <name type="common">White-rot fungus</name>
    <name type="synonym">Peniophora carnosa</name>
    <dbReference type="NCBI Taxonomy" id="650164"/>
    <lineage>
        <taxon>Eukaryota</taxon>
        <taxon>Fungi</taxon>
        <taxon>Dikarya</taxon>
        <taxon>Basidiomycota</taxon>
        <taxon>Agaricomycotina</taxon>
        <taxon>Agaricomycetes</taxon>
        <taxon>Polyporales</taxon>
        <taxon>Phanerochaetaceae</taxon>
        <taxon>Phanerochaete</taxon>
    </lineage>
</organism>
<feature type="signal peptide" evidence="1">
    <location>
        <begin position="1"/>
        <end position="19"/>
    </location>
</feature>
<name>K5VYI8_PHACS</name>
<dbReference type="GeneID" id="18913220"/>
<sequence>MQLTLTFSTLLALVYTATATPAHPGFTLSAREADGAYVFDRVGGLAFTPAHILRRTESDVEVPREAQPEPLEKRDSYNCFAATFSGGDKLSAVNALYNLLDDYPIVNSNGAIATQYADNAIVYVCNFSGADISANAQDVKNYDNSINNACGSSTAGRVLLSSGLEYGRTAAGKPFCDGS</sequence>
<dbReference type="Proteomes" id="UP000008370">
    <property type="component" value="Unassembled WGS sequence"/>
</dbReference>
<dbReference type="RefSeq" id="XP_007399481.1">
    <property type="nucleotide sequence ID" value="XM_007399419.1"/>
</dbReference>
<keyword evidence="1" id="KW-0732">Signal</keyword>
<evidence type="ECO:0000313" key="3">
    <source>
        <dbReference type="Proteomes" id="UP000008370"/>
    </source>
</evidence>
<dbReference type="KEGG" id="pco:PHACADRAFT_212306"/>
<reference evidence="2 3" key="1">
    <citation type="journal article" date="2012" name="BMC Genomics">
        <title>Comparative genomics of the white-rot fungi, Phanerochaete carnosa and P. chrysosporium, to elucidate the genetic basis of the distinct wood types they colonize.</title>
        <authorList>
            <person name="Suzuki H."/>
            <person name="MacDonald J."/>
            <person name="Syed K."/>
            <person name="Salamov A."/>
            <person name="Hori C."/>
            <person name="Aerts A."/>
            <person name="Henrissat B."/>
            <person name="Wiebenga A."/>
            <person name="vanKuyk P.A."/>
            <person name="Barry K."/>
            <person name="Lindquist E."/>
            <person name="LaButti K."/>
            <person name="Lapidus A."/>
            <person name="Lucas S."/>
            <person name="Coutinho P."/>
            <person name="Gong Y."/>
            <person name="Samejima M."/>
            <person name="Mahadevan R."/>
            <person name="Abou-Zaid M."/>
            <person name="de Vries R.P."/>
            <person name="Igarashi K."/>
            <person name="Yadav J.S."/>
            <person name="Grigoriev I.V."/>
            <person name="Master E.R."/>
        </authorList>
    </citation>
    <scope>NUCLEOTIDE SEQUENCE [LARGE SCALE GENOMIC DNA]</scope>
    <source>
        <strain evidence="2 3">HHB-10118-sp</strain>
    </source>
</reference>
<dbReference type="HOGENOM" id="CLU_1503989_0_0_1"/>
<keyword evidence="3" id="KW-1185">Reference proteome</keyword>
<evidence type="ECO:0000256" key="1">
    <source>
        <dbReference type="SAM" id="SignalP"/>
    </source>
</evidence>
<dbReference type="AlphaFoldDB" id="K5VYI8"/>
<dbReference type="InParanoid" id="K5VYI8"/>
<gene>
    <name evidence="2" type="ORF">PHACADRAFT_212306</name>
</gene>
<dbReference type="EMBL" id="JH930476">
    <property type="protein sequence ID" value="EKM51674.1"/>
    <property type="molecule type" value="Genomic_DNA"/>
</dbReference>